<reference evidence="5 6" key="1">
    <citation type="submission" date="2016-11" db="EMBL/GenBank/DDBJ databases">
        <title>The macronuclear genome of Stentor coeruleus: a giant cell with tiny introns.</title>
        <authorList>
            <person name="Slabodnick M."/>
            <person name="Ruby J.G."/>
            <person name="Reiff S.B."/>
            <person name="Swart E.C."/>
            <person name="Gosai S."/>
            <person name="Prabakaran S."/>
            <person name="Witkowska E."/>
            <person name="Larue G.E."/>
            <person name="Fisher S."/>
            <person name="Freeman R.M."/>
            <person name="Gunawardena J."/>
            <person name="Chu W."/>
            <person name="Stover N.A."/>
            <person name="Gregory B.D."/>
            <person name="Nowacki M."/>
            <person name="Derisi J."/>
            <person name="Roy S.W."/>
            <person name="Marshall W.F."/>
            <person name="Sood P."/>
        </authorList>
    </citation>
    <scope>NUCLEOTIDE SEQUENCE [LARGE SCALE GENOMIC DNA]</scope>
    <source>
        <strain evidence="5">WM001</strain>
    </source>
</reference>
<evidence type="ECO:0000313" key="6">
    <source>
        <dbReference type="Proteomes" id="UP000187209"/>
    </source>
</evidence>
<dbReference type="GO" id="GO:0007051">
    <property type="term" value="P:spindle organization"/>
    <property type="evidence" value="ECO:0007669"/>
    <property type="project" value="TreeGrafter"/>
</dbReference>
<keyword evidence="4" id="KW-0112">Calmodulin-binding</keyword>
<dbReference type="GO" id="GO:0005737">
    <property type="term" value="C:cytoplasm"/>
    <property type="evidence" value="ECO:0007669"/>
    <property type="project" value="UniProtKB-SubCell"/>
</dbReference>
<evidence type="ECO:0000256" key="3">
    <source>
        <dbReference type="ARBA" id="ARBA00022737"/>
    </source>
</evidence>
<proteinExistence type="predicted"/>
<comment type="subcellular location">
    <subcellularLocation>
        <location evidence="1">Cytoplasm</location>
    </subcellularLocation>
</comment>
<dbReference type="InterPro" id="IPR000048">
    <property type="entry name" value="IQ_motif_EF-hand-BS"/>
</dbReference>
<dbReference type="GO" id="GO:0051295">
    <property type="term" value="P:establishment of meiotic spindle localization"/>
    <property type="evidence" value="ECO:0007669"/>
    <property type="project" value="TreeGrafter"/>
</dbReference>
<dbReference type="InterPro" id="IPR027417">
    <property type="entry name" value="P-loop_NTPase"/>
</dbReference>
<dbReference type="GO" id="GO:0000278">
    <property type="term" value="P:mitotic cell cycle"/>
    <property type="evidence" value="ECO:0007669"/>
    <property type="project" value="TreeGrafter"/>
</dbReference>
<keyword evidence="6" id="KW-1185">Reference proteome</keyword>
<dbReference type="SUPFAM" id="SSF48452">
    <property type="entry name" value="TPR-like"/>
    <property type="match status" value="1"/>
</dbReference>
<evidence type="ECO:0000256" key="1">
    <source>
        <dbReference type="ARBA" id="ARBA00004496"/>
    </source>
</evidence>
<organism evidence="5 6">
    <name type="scientific">Stentor coeruleus</name>
    <dbReference type="NCBI Taxonomy" id="5963"/>
    <lineage>
        <taxon>Eukaryota</taxon>
        <taxon>Sar</taxon>
        <taxon>Alveolata</taxon>
        <taxon>Ciliophora</taxon>
        <taxon>Postciliodesmatophora</taxon>
        <taxon>Heterotrichea</taxon>
        <taxon>Heterotrichida</taxon>
        <taxon>Stentoridae</taxon>
        <taxon>Stentor</taxon>
    </lineage>
</organism>
<dbReference type="Gene3D" id="1.20.5.190">
    <property type="match status" value="3"/>
</dbReference>
<gene>
    <name evidence="5" type="ORF">SteCoe_28413</name>
</gene>
<keyword evidence="3" id="KW-0677">Repeat</keyword>
<name>A0A1R2B8A7_9CILI</name>
<dbReference type="InterPro" id="IPR051185">
    <property type="entry name" value="ASPM"/>
</dbReference>
<protein>
    <submittedName>
        <fullName evidence="5">Uncharacterized protein</fullName>
    </submittedName>
</protein>
<dbReference type="InterPro" id="IPR011990">
    <property type="entry name" value="TPR-like_helical_dom_sf"/>
</dbReference>
<dbReference type="PANTHER" id="PTHR22706">
    <property type="entry name" value="ASSEMBLY FACTOR FOR SPINDLE MICROTUBULES"/>
    <property type="match status" value="1"/>
</dbReference>
<dbReference type="Proteomes" id="UP000187209">
    <property type="component" value="Unassembled WGS sequence"/>
</dbReference>
<dbReference type="PANTHER" id="PTHR22706:SF1">
    <property type="entry name" value="ASSEMBLY FACTOR FOR SPINDLE MICROTUBULES"/>
    <property type="match status" value="1"/>
</dbReference>
<comment type="caution">
    <text evidence="5">The sequence shown here is derived from an EMBL/GenBank/DDBJ whole genome shotgun (WGS) entry which is preliminary data.</text>
</comment>
<keyword evidence="2" id="KW-0963">Cytoplasm</keyword>
<dbReference type="Pfam" id="PF00612">
    <property type="entry name" value="IQ"/>
    <property type="match status" value="5"/>
</dbReference>
<evidence type="ECO:0000313" key="5">
    <source>
        <dbReference type="EMBL" id="OMJ73009.1"/>
    </source>
</evidence>
<evidence type="ECO:0000256" key="2">
    <source>
        <dbReference type="ARBA" id="ARBA00022490"/>
    </source>
</evidence>
<evidence type="ECO:0000256" key="4">
    <source>
        <dbReference type="ARBA" id="ARBA00022860"/>
    </source>
</evidence>
<dbReference type="AlphaFoldDB" id="A0A1R2B8A7"/>
<sequence length="598" mass="70391">MKVPGEITDLENKALKTEAESVPEAFSLWLKTLYLKLGYFKGSLEKIQRQSLQFLSALISQIILQLSHNHASKTGELLGVLANLSHKKYRIPENERLKCKIRYYIYLSQVYLLRSKFKECCEQVNLVIDKAKDPFDKMCCFNVLALAMCKQGQHQEALKYHQFMENIYKTGSSNPVIDSIVYYNFVVENLHLEEYRSANEFAQKAFQVAEANKSSRNLIFSKVLLLHQELCGKEMGKKVKSQTSKNALKKKTLDYMMKPTSDEYILEIRTYNERRIKDSMLRGRALETEENITNSKIISLGSKMTKKKRSKTENTRGKKKKITERDMVVQKFMQMEAAKKIQKAWRQLLHRRKVAKNKKLNQASINIQKSYRMHSCKMKYKKTRKGIIKIQTNTRRYLCQQSYKLYIAATKKVQRFVKTLFTRANYLHQKQSITKIQALVKSFLVRRLMNKMKRSAEIIQKQARVKIFNLYIRKSAKFRKFIERLLLRNLCIAMIICKPIKVNDNFDLIKEEISEQDVSTSVEEILPLIKIQSLFRMALVRLRYKKQQYAAKLISRYVRGYLTRKHLVCSQRAAKKIQNFFNSKKTPEQLETDRLSKF</sequence>
<dbReference type="Gene3D" id="1.25.40.10">
    <property type="entry name" value="Tetratricopeptide repeat domain"/>
    <property type="match status" value="1"/>
</dbReference>
<dbReference type="SMART" id="SM00015">
    <property type="entry name" value="IQ"/>
    <property type="match status" value="6"/>
</dbReference>
<dbReference type="GO" id="GO:0000922">
    <property type="term" value="C:spindle pole"/>
    <property type="evidence" value="ECO:0007669"/>
    <property type="project" value="TreeGrafter"/>
</dbReference>
<dbReference type="GO" id="GO:0005516">
    <property type="term" value="F:calmodulin binding"/>
    <property type="evidence" value="ECO:0007669"/>
    <property type="project" value="UniProtKB-KW"/>
</dbReference>
<dbReference type="OrthoDB" id="327501at2759"/>
<accession>A0A1R2B8A7</accession>
<dbReference type="PROSITE" id="PS50096">
    <property type="entry name" value="IQ"/>
    <property type="match status" value="6"/>
</dbReference>
<dbReference type="SUPFAM" id="SSF52540">
    <property type="entry name" value="P-loop containing nucleoside triphosphate hydrolases"/>
    <property type="match status" value="1"/>
</dbReference>
<dbReference type="EMBL" id="MPUH01000855">
    <property type="protein sequence ID" value="OMJ73009.1"/>
    <property type="molecule type" value="Genomic_DNA"/>
</dbReference>